<gene>
    <name evidence="1" type="ORF">PDE001_LOCUS4857</name>
</gene>
<dbReference type="AlphaFoldDB" id="A0AAV0U4Q0"/>
<accession>A0AAV0U4Q0</accession>
<organism evidence="1 2">
    <name type="scientific">Peronospora destructor</name>
    <dbReference type="NCBI Taxonomy" id="86335"/>
    <lineage>
        <taxon>Eukaryota</taxon>
        <taxon>Sar</taxon>
        <taxon>Stramenopiles</taxon>
        <taxon>Oomycota</taxon>
        <taxon>Peronosporomycetes</taxon>
        <taxon>Peronosporales</taxon>
        <taxon>Peronosporaceae</taxon>
        <taxon>Peronospora</taxon>
    </lineage>
</organism>
<dbReference type="EMBL" id="CANTFM010000915">
    <property type="protein sequence ID" value="CAI5731592.1"/>
    <property type="molecule type" value="Genomic_DNA"/>
</dbReference>
<evidence type="ECO:0000313" key="2">
    <source>
        <dbReference type="Proteomes" id="UP001162029"/>
    </source>
</evidence>
<evidence type="ECO:0000313" key="1">
    <source>
        <dbReference type="EMBL" id="CAI5731592.1"/>
    </source>
</evidence>
<keyword evidence="2" id="KW-1185">Reference proteome</keyword>
<reference evidence="1" key="1">
    <citation type="submission" date="2022-12" db="EMBL/GenBank/DDBJ databases">
        <authorList>
            <person name="Webb A."/>
        </authorList>
    </citation>
    <scope>NUCLEOTIDE SEQUENCE</scope>
    <source>
        <strain evidence="1">Pd1</strain>
    </source>
</reference>
<sequence>MGIIVWFSLFKFNWWRRCRICRVRGSKCLCRRPSLTLEHIFFLEERKNKFGGRNFSHVSDTMMTSNGTMFANSTNCTDPAIMRNAESFVNNEVNETDYYFQSAPTLSNASDSDGELLIFRMDSKNEMQLCANSRRDVTQCKSSKVLATADASTTALVSKYSRCMMSNPRHKNTDKNIQPSIAKVVTNEFILYTEDSIPVSLPHGQQQKQLVPHNQSQSRIQTSSANMTNTHRQHKEESGVSFQFFGRSRSCVPASSVSTLLLSSKSSCSNNDSFTIGSSSISSMQVSQFSDRMSLEANFGSFNLQPNLSNTGRFIESSGYALGIKEDEEAQALEKLTGWLHASSGSTQDSFMLLR</sequence>
<protein>
    <submittedName>
        <fullName evidence="1">Uncharacterized protein</fullName>
    </submittedName>
</protein>
<comment type="caution">
    <text evidence="1">The sequence shown here is derived from an EMBL/GenBank/DDBJ whole genome shotgun (WGS) entry which is preliminary data.</text>
</comment>
<proteinExistence type="predicted"/>
<dbReference type="Proteomes" id="UP001162029">
    <property type="component" value="Unassembled WGS sequence"/>
</dbReference>
<name>A0AAV0U4Q0_9STRA</name>